<protein>
    <submittedName>
        <fullName evidence="3">VanZ like family protein</fullName>
    </submittedName>
</protein>
<feature type="transmembrane region" description="Helical" evidence="1">
    <location>
        <begin position="84"/>
        <end position="103"/>
    </location>
</feature>
<evidence type="ECO:0000256" key="1">
    <source>
        <dbReference type="SAM" id="Phobius"/>
    </source>
</evidence>
<evidence type="ECO:0000259" key="2">
    <source>
        <dbReference type="Pfam" id="PF04892"/>
    </source>
</evidence>
<feature type="transmembrane region" description="Helical" evidence="1">
    <location>
        <begin position="29"/>
        <end position="46"/>
    </location>
</feature>
<dbReference type="Pfam" id="PF04892">
    <property type="entry name" value="VanZ"/>
    <property type="match status" value="1"/>
</dbReference>
<name>A0A1I4I351_9BURK</name>
<organism evidence="3 4">
    <name type="scientific">Rugamonas rubra</name>
    <dbReference type="NCBI Taxonomy" id="758825"/>
    <lineage>
        <taxon>Bacteria</taxon>
        <taxon>Pseudomonadati</taxon>
        <taxon>Pseudomonadota</taxon>
        <taxon>Betaproteobacteria</taxon>
        <taxon>Burkholderiales</taxon>
        <taxon>Oxalobacteraceae</taxon>
        <taxon>Telluria group</taxon>
        <taxon>Rugamonas</taxon>
    </lineage>
</organism>
<keyword evidence="1" id="KW-1133">Transmembrane helix</keyword>
<keyword evidence="1" id="KW-0472">Membrane</keyword>
<keyword evidence="1" id="KW-0812">Transmembrane</keyword>
<dbReference type="RefSeq" id="WP_245774043.1">
    <property type="nucleotide sequence ID" value="NZ_FOTW01000004.1"/>
</dbReference>
<accession>A0A1I4I351</accession>
<dbReference type="STRING" id="758825.SAMN02982985_00437"/>
<dbReference type="EMBL" id="FOTW01000004">
    <property type="protein sequence ID" value="SFL48882.1"/>
    <property type="molecule type" value="Genomic_DNA"/>
</dbReference>
<gene>
    <name evidence="3" type="ORF">SAMN02982985_00437</name>
</gene>
<sequence>MFIAAAALLSLGCLVPNRWLPANLPNDKLMHFGGFGALALLALPLAGSRFEGLCWLGGLLLASWLIECLQQLVPERSFCWRDMAANAAGIACAGLLALAYTTVRATP</sequence>
<keyword evidence="4" id="KW-1185">Reference proteome</keyword>
<proteinExistence type="predicted"/>
<feature type="transmembrane region" description="Helical" evidence="1">
    <location>
        <begin position="53"/>
        <end position="72"/>
    </location>
</feature>
<dbReference type="AlphaFoldDB" id="A0A1I4I351"/>
<dbReference type="InterPro" id="IPR006976">
    <property type="entry name" value="VanZ-like"/>
</dbReference>
<dbReference type="Proteomes" id="UP000199470">
    <property type="component" value="Unassembled WGS sequence"/>
</dbReference>
<feature type="domain" description="VanZ-like" evidence="2">
    <location>
        <begin position="28"/>
        <end position="97"/>
    </location>
</feature>
<evidence type="ECO:0000313" key="4">
    <source>
        <dbReference type="Proteomes" id="UP000199470"/>
    </source>
</evidence>
<evidence type="ECO:0000313" key="3">
    <source>
        <dbReference type="EMBL" id="SFL48882.1"/>
    </source>
</evidence>
<reference evidence="3 4" key="1">
    <citation type="submission" date="2016-10" db="EMBL/GenBank/DDBJ databases">
        <authorList>
            <person name="de Groot N.N."/>
        </authorList>
    </citation>
    <scope>NUCLEOTIDE SEQUENCE [LARGE SCALE GENOMIC DNA]</scope>
    <source>
        <strain evidence="3 4">ATCC 43154</strain>
    </source>
</reference>